<organism evidence="2 3">
    <name type="scientific">Caenorhabditis nigoni</name>
    <dbReference type="NCBI Taxonomy" id="1611254"/>
    <lineage>
        <taxon>Eukaryota</taxon>
        <taxon>Metazoa</taxon>
        <taxon>Ecdysozoa</taxon>
        <taxon>Nematoda</taxon>
        <taxon>Chromadorea</taxon>
        <taxon>Rhabditida</taxon>
        <taxon>Rhabditina</taxon>
        <taxon>Rhabditomorpha</taxon>
        <taxon>Rhabditoidea</taxon>
        <taxon>Rhabditidae</taxon>
        <taxon>Peloderinae</taxon>
        <taxon>Caenorhabditis</taxon>
    </lineage>
</organism>
<dbReference type="AlphaFoldDB" id="A0A2G5UQ68"/>
<accession>A0A2G5UQ68</accession>
<keyword evidence="1" id="KW-0732">Signal</keyword>
<evidence type="ECO:0000313" key="2">
    <source>
        <dbReference type="EMBL" id="PIC41650.1"/>
    </source>
</evidence>
<evidence type="ECO:0000313" key="3">
    <source>
        <dbReference type="Proteomes" id="UP000230233"/>
    </source>
</evidence>
<protein>
    <submittedName>
        <fullName evidence="2">Uncharacterized protein</fullName>
    </submittedName>
</protein>
<sequence length="80" mass="9175">MLGIAVLVIFVGIAAVQEYSNKSVRLGDNQTREEVELVSTKINGNQKMVVFSFSNPFNKLFNYSNWTLLIYFTGTEMNWF</sequence>
<reference evidence="3" key="1">
    <citation type="submission" date="2017-10" db="EMBL/GenBank/DDBJ databases">
        <title>Rapid genome shrinkage in a self-fertile nematode reveals novel sperm competition proteins.</title>
        <authorList>
            <person name="Yin D."/>
            <person name="Schwarz E.M."/>
            <person name="Thomas C.G."/>
            <person name="Felde R.L."/>
            <person name="Korf I.F."/>
            <person name="Cutter A.D."/>
            <person name="Schartner C.M."/>
            <person name="Ralston E.J."/>
            <person name="Meyer B.J."/>
            <person name="Haag E.S."/>
        </authorList>
    </citation>
    <scope>NUCLEOTIDE SEQUENCE [LARGE SCALE GENOMIC DNA]</scope>
    <source>
        <strain evidence="3">JU1422</strain>
    </source>
</reference>
<feature type="chain" id="PRO_5013848743" evidence="1">
    <location>
        <begin position="17"/>
        <end position="80"/>
    </location>
</feature>
<feature type="signal peptide" evidence="1">
    <location>
        <begin position="1"/>
        <end position="16"/>
    </location>
</feature>
<gene>
    <name evidence="2" type="primary">Cnig_chr_III.g8996</name>
    <name evidence="2" type="ORF">B9Z55_008996</name>
</gene>
<name>A0A2G5UQ68_9PELO</name>
<comment type="caution">
    <text evidence="2">The sequence shown here is derived from an EMBL/GenBank/DDBJ whole genome shotgun (WGS) entry which is preliminary data.</text>
</comment>
<dbReference type="Proteomes" id="UP000230233">
    <property type="component" value="Chromosome III"/>
</dbReference>
<dbReference type="EMBL" id="PDUG01000003">
    <property type="protein sequence ID" value="PIC41650.1"/>
    <property type="molecule type" value="Genomic_DNA"/>
</dbReference>
<proteinExistence type="predicted"/>
<keyword evidence="3" id="KW-1185">Reference proteome</keyword>
<evidence type="ECO:0000256" key="1">
    <source>
        <dbReference type="SAM" id="SignalP"/>
    </source>
</evidence>